<evidence type="ECO:0000256" key="1">
    <source>
        <dbReference type="SAM" id="MobiDB-lite"/>
    </source>
</evidence>
<name>A0A2T3ADC5_9PEZI</name>
<evidence type="ECO:0000313" key="3">
    <source>
        <dbReference type="Proteomes" id="UP000241462"/>
    </source>
</evidence>
<feature type="region of interest" description="Disordered" evidence="1">
    <location>
        <begin position="1"/>
        <end position="81"/>
    </location>
</feature>
<sequence>MGSKSNADAKRGAGGGGGGGEGRRRRLVNLAHPRQFRRQADSKTTPATQKKQDMTHHSLQCPSTEMRELPHIPKPSRPCPSRAGCCSVAALQMPASQPASQPAHSLGRPGM</sequence>
<reference evidence="2 3" key="1">
    <citation type="journal article" date="2018" name="Mycol. Prog.">
        <title>Coniella lustricola, a new species from submerged detritus.</title>
        <authorList>
            <person name="Raudabaugh D.B."/>
            <person name="Iturriaga T."/>
            <person name="Carver A."/>
            <person name="Mondo S."/>
            <person name="Pangilinan J."/>
            <person name="Lipzen A."/>
            <person name="He G."/>
            <person name="Amirebrahimi M."/>
            <person name="Grigoriev I.V."/>
            <person name="Miller A.N."/>
        </authorList>
    </citation>
    <scope>NUCLEOTIDE SEQUENCE [LARGE SCALE GENOMIC DNA]</scope>
    <source>
        <strain evidence="2 3">B22-T-1</strain>
    </source>
</reference>
<dbReference type="InParanoid" id="A0A2T3ADC5"/>
<gene>
    <name evidence="2" type="ORF">BD289DRAFT_429164</name>
</gene>
<keyword evidence="3" id="KW-1185">Reference proteome</keyword>
<proteinExistence type="predicted"/>
<dbReference type="EMBL" id="KZ678408">
    <property type="protein sequence ID" value="PSR92294.1"/>
    <property type="molecule type" value="Genomic_DNA"/>
</dbReference>
<feature type="non-terminal residue" evidence="2">
    <location>
        <position position="111"/>
    </location>
</feature>
<dbReference type="Proteomes" id="UP000241462">
    <property type="component" value="Unassembled WGS sequence"/>
</dbReference>
<protein>
    <submittedName>
        <fullName evidence="2">Uncharacterized protein</fullName>
    </submittedName>
</protein>
<accession>A0A2T3ADC5</accession>
<organism evidence="2 3">
    <name type="scientific">Coniella lustricola</name>
    <dbReference type="NCBI Taxonomy" id="2025994"/>
    <lineage>
        <taxon>Eukaryota</taxon>
        <taxon>Fungi</taxon>
        <taxon>Dikarya</taxon>
        <taxon>Ascomycota</taxon>
        <taxon>Pezizomycotina</taxon>
        <taxon>Sordariomycetes</taxon>
        <taxon>Sordariomycetidae</taxon>
        <taxon>Diaporthales</taxon>
        <taxon>Schizoparmaceae</taxon>
        <taxon>Coniella</taxon>
    </lineage>
</organism>
<evidence type="ECO:0000313" key="2">
    <source>
        <dbReference type="EMBL" id="PSR92294.1"/>
    </source>
</evidence>
<dbReference type="AlphaFoldDB" id="A0A2T3ADC5"/>